<dbReference type="GO" id="GO:1903425">
    <property type="term" value="F:fluoride transmembrane transporter activity"/>
    <property type="evidence" value="ECO:0007669"/>
    <property type="project" value="TreeGrafter"/>
</dbReference>
<accession>D6PKB1</accession>
<evidence type="ECO:0000256" key="5">
    <source>
        <dbReference type="ARBA" id="ARBA00023136"/>
    </source>
</evidence>
<feature type="transmembrane region" description="Helical" evidence="8">
    <location>
        <begin position="97"/>
        <end position="118"/>
    </location>
</feature>
<evidence type="ECO:0000256" key="8">
    <source>
        <dbReference type="SAM" id="Phobius"/>
    </source>
</evidence>
<evidence type="ECO:0000313" key="9">
    <source>
        <dbReference type="EMBL" id="ADD96162.1"/>
    </source>
</evidence>
<dbReference type="NCBIfam" id="TIGR00494">
    <property type="entry name" value="crcB"/>
    <property type="match status" value="1"/>
</dbReference>
<proteinExistence type="inferred from homology"/>
<comment type="similarity">
    <text evidence="6">Belongs to the fluoride channel Fluc/FEX (TC 1.A.43) family.</text>
</comment>
<keyword evidence="3 8" id="KW-0812">Transmembrane</keyword>
<keyword evidence="2" id="KW-1003">Cell membrane</keyword>
<sequence>MLQQIGIVALGGALGAALRYAASELIGTESFPYATLSVNLVGSFLLGIVAVALTQNLLSTNLALLLGTGVLGAFTTMSTFSVETIEMFEQGQGNSAILYILITMMFSPLLAFLGWRLAQSALA</sequence>
<evidence type="ECO:0000256" key="4">
    <source>
        <dbReference type="ARBA" id="ARBA00022989"/>
    </source>
</evidence>
<keyword evidence="4 8" id="KW-1133">Transmembrane helix</keyword>
<reference evidence="9" key="1">
    <citation type="journal article" date="2010" name="ISME J.">
        <title>Metagenome of the Mediterranean deep chlorophyll maximum studied by direct and fosmid library 454 pyrosequencing.</title>
        <authorList>
            <person name="Ghai R."/>
            <person name="Martin-Cuadrado A.B."/>
            <person name="Molto A.G."/>
            <person name="Heredia I.G."/>
            <person name="Cabrera R."/>
            <person name="Martin J."/>
            <person name="Verdu M."/>
            <person name="Deschamps P."/>
            <person name="Moreira D."/>
            <person name="Lopez-Garcia P."/>
            <person name="Mira A."/>
            <person name="Rodriguez-Valera F."/>
        </authorList>
    </citation>
    <scope>NUCLEOTIDE SEQUENCE</scope>
</reference>
<keyword evidence="5 8" id="KW-0472">Membrane</keyword>
<dbReference type="InterPro" id="IPR003691">
    <property type="entry name" value="FluC"/>
</dbReference>
<evidence type="ECO:0008006" key="10">
    <source>
        <dbReference type="Google" id="ProtNLM"/>
    </source>
</evidence>
<dbReference type="AlphaFoldDB" id="D6PKB1"/>
<protein>
    <recommendedName>
        <fullName evidence="10">Fluoride ion transporter CrcB</fullName>
    </recommendedName>
</protein>
<name>D6PKB1_9ZZZZ</name>
<feature type="transmembrane region" description="Helical" evidence="8">
    <location>
        <begin position="62"/>
        <end position="82"/>
    </location>
</feature>
<dbReference type="PANTHER" id="PTHR28259">
    <property type="entry name" value="FLUORIDE EXPORT PROTEIN 1-RELATED"/>
    <property type="match status" value="1"/>
</dbReference>
<dbReference type="Pfam" id="PF02537">
    <property type="entry name" value="CRCB"/>
    <property type="match status" value="1"/>
</dbReference>
<dbReference type="HAMAP" id="MF_00454">
    <property type="entry name" value="FluC"/>
    <property type="match status" value="1"/>
</dbReference>
<evidence type="ECO:0000256" key="6">
    <source>
        <dbReference type="ARBA" id="ARBA00035120"/>
    </source>
</evidence>
<dbReference type="GO" id="GO:0005886">
    <property type="term" value="C:plasma membrane"/>
    <property type="evidence" value="ECO:0007669"/>
    <property type="project" value="UniProtKB-SubCell"/>
</dbReference>
<organism evidence="9">
    <name type="scientific">uncultured organism MedDCM-OCT-S05-C138</name>
    <dbReference type="NCBI Taxonomy" id="743620"/>
    <lineage>
        <taxon>unclassified sequences</taxon>
        <taxon>environmental samples</taxon>
    </lineage>
</organism>
<dbReference type="EMBL" id="GU943121">
    <property type="protein sequence ID" value="ADD96162.1"/>
    <property type="molecule type" value="Genomic_DNA"/>
</dbReference>
<evidence type="ECO:0000256" key="1">
    <source>
        <dbReference type="ARBA" id="ARBA00004651"/>
    </source>
</evidence>
<dbReference type="PANTHER" id="PTHR28259:SF1">
    <property type="entry name" value="FLUORIDE EXPORT PROTEIN 1-RELATED"/>
    <property type="match status" value="1"/>
</dbReference>
<evidence type="ECO:0000256" key="3">
    <source>
        <dbReference type="ARBA" id="ARBA00022692"/>
    </source>
</evidence>
<evidence type="ECO:0000256" key="7">
    <source>
        <dbReference type="ARBA" id="ARBA00035585"/>
    </source>
</evidence>
<comment type="catalytic activity">
    <reaction evidence="7">
        <text>fluoride(in) = fluoride(out)</text>
        <dbReference type="Rhea" id="RHEA:76159"/>
        <dbReference type="ChEBI" id="CHEBI:17051"/>
    </reaction>
    <physiologicalReaction direction="left-to-right" evidence="7">
        <dbReference type="Rhea" id="RHEA:76160"/>
    </physiologicalReaction>
</comment>
<comment type="subcellular location">
    <subcellularLocation>
        <location evidence="1">Cell membrane</location>
        <topology evidence="1">Multi-pass membrane protein</topology>
    </subcellularLocation>
</comment>
<feature type="transmembrane region" description="Helical" evidence="8">
    <location>
        <begin position="31"/>
        <end position="53"/>
    </location>
</feature>
<evidence type="ECO:0000256" key="2">
    <source>
        <dbReference type="ARBA" id="ARBA00022475"/>
    </source>
</evidence>